<dbReference type="Gene3D" id="3.40.50.360">
    <property type="match status" value="1"/>
</dbReference>
<reference evidence="4 5" key="1">
    <citation type="submission" date="2013-12" db="EMBL/GenBank/DDBJ databases">
        <title>Comparative genomics of Petrotoga isolates.</title>
        <authorList>
            <person name="Nesbo C.L."/>
            <person name="Charchuk R."/>
            <person name="Chow K."/>
        </authorList>
    </citation>
    <scope>NUCLEOTIDE SEQUENCE [LARGE SCALE GENOMIC DNA]</scope>
    <source>
        <strain evidence="4 5">DSM 13574</strain>
    </source>
</reference>
<evidence type="ECO:0000313" key="4">
    <source>
        <dbReference type="EMBL" id="PNR98006.1"/>
    </source>
</evidence>
<dbReference type="Proteomes" id="UP000236434">
    <property type="component" value="Unassembled WGS sequence"/>
</dbReference>
<evidence type="ECO:0000256" key="2">
    <source>
        <dbReference type="ARBA" id="ARBA00022643"/>
    </source>
</evidence>
<dbReference type="InterPro" id="IPR051796">
    <property type="entry name" value="ISF_SsuE-like"/>
</dbReference>
<feature type="domain" description="NADPH-dependent FMN reductase-like" evidence="3">
    <location>
        <begin position="1"/>
        <end position="151"/>
    </location>
</feature>
<dbReference type="InterPro" id="IPR005025">
    <property type="entry name" value="FMN_Rdtase-like_dom"/>
</dbReference>
<dbReference type="InterPro" id="IPR029039">
    <property type="entry name" value="Flavoprotein-like_sf"/>
</dbReference>
<gene>
    <name evidence="4" type="ORF">X929_01175</name>
</gene>
<dbReference type="PANTHER" id="PTHR43278:SF4">
    <property type="entry name" value="NAD(P)H-DEPENDENT FMN-CONTAINING OXIDOREDUCTASE YWQN-RELATED"/>
    <property type="match status" value="1"/>
</dbReference>
<dbReference type="GO" id="GO:0016491">
    <property type="term" value="F:oxidoreductase activity"/>
    <property type="evidence" value="ECO:0007669"/>
    <property type="project" value="InterPro"/>
</dbReference>
<dbReference type="RefSeq" id="WP_103066237.1">
    <property type="nucleotide sequence ID" value="NZ_AZRL01000003.1"/>
</dbReference>
<dbReference type="OrthoDB" id="9790975at2"/>
<proteinExistence type="predicted"/>
<dbReference type="AlphaFoldDB" id="A0A2K1P5I4"/>
<evidence type="ECO:0000313" key="5">
    <source>
        <dbReference type="Proteomes" id="UP000236434"/>
    </source>
</evidence>
<accession>A0A2K1P5I4</accession>
<sequence>MKVLLINGSPNEKGCTYTALSEVAKTLTEQGIETEIVHVGNKDVRGCIGCRKCKTTGKCVFNDIVNETAPKFEQADGIVIGSPVYYASANGTLISFLDRLFYSVPDDKTMKVGAAVVSARRGGCSATFDEINKYFTISGMPIASSQYWNSVHGYTPDDVRKDEEGLQTMRTLGKNMAFLIKSISLGKEKFGLPEKEPWIATNFIR</sequence>
<evidence type="ECO:0000256" key="1">
    <source>
        <dbReference type="ARBA" id="ARBA00022630"/>
    </source>
</evidence>
<evidence type="ECO:0000259" key="3">
    <source>
        <dbReference type="Pfam" id="PF03358"/>
    </source>
</evidence>
<dbReference type="Pfam" id="PF03358">
    <property type="entry name" value="FMN_red"/>
    <property type="match status" value="1"/>
</dbReference>
<name>A0A2K1P5I4_9BACT</name>
<keyword evidence="2" id="KW-0288">FMN</keyword>
<comment type="caution">
    <text evidence="4">The sequence shown here is derived from an EMBL/GenBank/DDBJ whole genome shotgun (WGS) entry which is preliminary data.</text>
</comment>
<organism evidence="4 5">
    <name type="scientific">Petrotoga olearia DSM 13574</name>
    <dbReference type="NCBI Taxonomy" id="1122955"/>
    <lineage>
        <taxon>Bacteria</taxon>
        <taxon>Thermotogati</taxon>
        <taxon>Thermotogota</taxon>
        <taxon>Thermotogae</taxon>
        <taxon>Petrotogales</taxon>
        <taxon>Petrotogaceae</taxon>
        <taxon>Petrotoga</taxon>
    </lineage>
</organism>
<dbReference type="PANTHER" id="PTHR43278">
    <property type="entry name" value="NAD(P)H-DEPENDENT FMN-CONTAINING OXIDOREDUCTASE YWQN-RELATED"/>
    <property type="match status" value="1"/>
</dbReference>
<dbReference type="SUPFAM" id="SSF52218">
    <property type="entry name" value="Flavoproteins"/>
    <property type="match status" value="1"/>
</dbReference>
<protein>
    <submittedName>
        <fullName evidence="4">NADPH-dependent FMN reductase</fullName>
    </submittedName>
</protein>
<dbReference type="EMBL" id="AZRL01000003">
    <property type="protein sequence ID" value="PNR98006.1"/>
    <property type="molecule type" value="Genomic_DNA"/>
</dbReference>
<keyword evidence="1" id="KW-0285">Flavoprotein</keyword>